<comment type="similarity">
    <text evidence="1">Belongs to the outer membrane porin (Opr) (TC 1.B.25) family.</text>
</comment>
<sequence>MLRSSISWSVVLAILGASVAHAEFLKDSKASLQIRNYYYNRDFRQDNAGQSHADEWAQGFTLKYESGFTEGLVGFGLDAVGMWGIRLDSSPGRAGTGLFVHNDGDVPNDHGKASATAKLRFSRSVLRYGTLFPKMPTVIPNETRLFPQYFRGIGLSSQELDGLTVNIGRLTRNIQRNASAATDIAVNNKGMTGLNPSDKFDYAEFKYDWSNNLTMAYDYAHLDKNYHQHFLTLNHTLPLL</sequence>
<proteinExistence type="inferred from homology"/>
<keyword evidence="3 4" id="KW-0732">Signal</keyword>
<dbReference type="PANTHER" id="PTHR34596:SF2">
    <property type="entry name" value="CHITOPORIN"/>
    <property type="match status" value="1"/>
</dbReference>
<dbReference type="Gene3D" id="2.40.160.10">
    <property type="entry name" value="Porin"/>
    <property type="match status" value="1"/>
</dbReference>
<dbReference type="GO" id="GO:0016020">
    <property type="term" value="C:membrane"/>
    <property type="evidence" value="ECO:0007669"/>
    <property type="project" value="InterPro"/>
</dbReference>
<dbReference type="AlphaFoldDB" id="A0A839T746"/>
<dbReference type="RefSeq" id="WP_246336067.1">
    <property type="nucleotide sequence ID" value="NZ_JACHXI010000021.1"/>
</dbReference>
<evidence type="ECO:0000256" key="3">
    <source>
        <dbReference type="ARBA" id="ARBA00022729"/>
    </source>
</evidence>
<evidence type="ECO:0000313" key="5">
    <source>
        <dbReference type="EMBL" id="MBB3104899.1"/>
    </source>
</evidence>
<gene>
    <name evidence="5" type="ORF">FHR87_003327</name>
</gene>
<feature type="signal peptide" evidence="4">
    <location>
        <begin position="1"/>
        <end position="22"/>
    </location>
</feature>
<accession>A0A839T746</accession>
<comment type="caution">
    <text evidence="5">The sequence shown here is derived from an EMBL/GenBank/DDBJ whole genome shotgun (WGS) entry which is preliminary data.</text>
</comment>
<evidence type="ECO:0000256" key="2">
    <source>
        <dbReference type="ARBA" id="ARBA00022448"/>
    </source>
</evidence>
<dbReference type="InterPro" id="IPR023614">
    <property type="entry name" value="Porin_dom_sf"/>
</dbReference>
<protein>
    <submittedName>
        <fullName evidence="5">Uncharacterized protein</fullName>
    </submittedName>
</protein>
<dbReference type="EMBL" id="JACHXI010000021">
    <property type="protein sequence ID" value="MBB3104899.1"/>
    <property type="molecule type" value="Genomic_DNA"/>
</dbReference>
<dbReference type="Proteomes" id="UP000549250">
    <property type="component" value="Unassembled WGS sequence"/>
</dbReference>
<dbReference type="GO" id="GO:0015288">
    <property type="term" value="F:porin activity"/>
    <property type="evidence" value="ECO:0007669"/>
    <property type="project" value="TreeGrafter"/>
</dbReference>
<dbReference type="InterPro" id="IPR005318">
    <property type="entry name" value="OM_porin_bac"/>
</dbReference>
<reference evidence="5 6" key="1">
    <citation type="submission" date="2020-08" db="EMBL/GenBank/DDBJ databases">
        <title>Genomic Encyclopedia of Type Strains, Phase III (KMG-III): the genomes of soil and plant-associated and newly described type strains.</title>
        <authorList>
            <person name="Whitman W."/>
        </authorList>
    </citation>
    <scope>NUCLEOTIDE SEQUENCE [LARGE SCALE GENOMIC DNA]</scope>
    <source>
        <strain evidence="5 6">CECT 4462</strain>
    </source>
</reference>
<keyword evidence="6" id="KW-1185">Reference proteome</keyword>
<evidence type="ECO:0000313" key="6">
    <source>
        <dbReference type="Proteomes" id="UP000549250"/>
    </source>
</evidence>
<keyword evidence="2" id="KW-0813">Transport</keyword>
<evidence type="ECO:0000256" key="1">
    <source>
        <dbReference type="ARBA" id="ARBA00009075"/>
    </source>
</evidence>
<dbReference type="Pfam" id="PF03573">
    <property type="entry name" value="OprD"/>
    <property type="match status" value="1"/>
</dbReference>
<evidence type="ECO:0000256" key="4">
    <source>
        <dbReference type="SAM" id="SignalP"/>
    </source>
</evidence>
<name>A0A839T746_AZOMA</name>
<organism evidence="5 6">
    <name type="scientific">Azomonas macrocytogenes</name>
    <name type="common">Azotobacter macrocytogenes</name>
    <dbReference type="NCBI Taxonomy" id="69962"/>
    <lineage>
        <taxon>Bacteria</taxon>
        <taxon>Pseudomonadati</taxon>
        <taxon>Pseudomonadota</taxon>
        <taxon>Gammaproteobacteria</taxon>
        <taxon>Pseudomonadales</taxon>
        <taxon>Pseudomonadaceae</taxon>
        <taxon>Azomonas</taxon>
    </lineage>
</organism>
<feature type="chain" id="PRO_5032923808" evidence="4">
    <location>
        <begin position="23"/>
        <end position="240"/>
    </location>
</feature>
<dbReference type="PANTHER" id="PTHR34596">
    <property type="entry name" value="CHITOPORIN"/>
    <property type="match status" value="1"/>
</dbReference>